<gene>
    <name evidence="1" type="ORF">SKAU_G00207380</name>
</gene>
<evidence type="ECO:0000313" key="1">
    <source>
        <dbReference type="EMBL" id="KAJ8353171.1"/>
    </source>
</evidence>
<reference evidence="1" key="1">
    <citation type="journal article" date="2023" name="Science">
        <title>Genome structures resolve the early diversification of teleost fishes.</title>
        <authorList>
            <person name="Parey E."/>
            <person name="Louis A."/>
            <person name="Montfort J."/>
            <person name="Bouchez O."/>
            <person name="Roques C."/>
            <person name="Iampietro C."/>
            <person name="Lluch J."/>
            <person name="Castinel A."/>
            <person name="Donnadieu C."/>
            <person name="Desvignes T."/>
            <person name="Floi Bucao C."/>
            <person name="Jouanno E."/>
            <person name="Wen M."/>
            <person name="Mejri S."/>
            <person name="Dirks R."/>
            <person name="Jansen H."/>
            <person name="Henkel C."/>
            <person name="Chen W.J."/>
            <person name="Zahm M."/>
            <person name="Cabau C."/>
            <person name="Klopp C."/>
            <person name="Thompson A.W."/>
            <person name="Robinson-Rechavi M."/>
            <person name="Braasch I."/>
            <person name="Lecointre G."/>
            <person name="Bobe J."/>
            <person name="Postlethwait J.H."/>
            <person name="Berthelot C."/>
            <person name="Roest Crollius H."/>
            <person name="Guiguen Y."/>
        </authorList>
    </citation>
    <scope>NUCLEOTIDE SEQUENCE</scope>
    <source>
        <strain evidence="1">WJC10195</strain>
    </source>
</reference>
<dbReference type="Proteomes" id="UP001152622">
    <property type="component" value="Chromosome 7"/>
</dbReference>
<dbReference type="EMBL" id="JAINUF010000007">
    <property type="protein sequence ID" value="KAJ8353171.1"/>
    <property type="molecule type" value="Genomic_DNA"/>
</dbReference>
<evidence type="ECO:0000313" key="2">
    <source>
        <dbReference type="Proteomes" id="UP001152622"/>
    </source>
</evidence>
<proteinExistence type="predicted"/>
<keyword evidence="2" id="KW-1185">Reference proteome</keyword>
<comment type="caution">
    <text evidence="1">The sequence shown here is derived from an EMBL/GenBank/DDBJ whole genome shotgun (WGS) entry which is preliminary data.</text>
</comment>
<name>A0A9Q1F859_SYNKA</name>
<organism evidence="1 2">
    <name type="scientific">Synaphobranchus kaupii</name>
    <name type="common">Kaup's arrowtooth eel</name>
    <dbReference type="NCBI Taxonomy" id="118154"/>
    <lineage>
        <taxon>Eukaryota</taxon>
        <taxon>Metazoa</taxon>
        <taxon>Chordata</taxon>
        <taxon>Craniata</taxon>
        <taxon>Vertebrata</taxon>
        <taxon>Euteleostomi</taxon>
        <taxon>Actinopterygii</taxon>
        <taxon>Neopterygii</taxon>
        <taxon>Teleostei</taxon>
        <taxon>Anguilliformes</taxon>
        <taxon>Synaphobranchidae</taxon>
        <taxon>Synaphobranchus</taxon>
    </lineage>
</organism>
<sequence>MDPFTVVSGSPTTSPPSQYTEARMAVPGTLKGFEQTLAVQHTVLIAHETGINILQSQQATAYEHQVAMYNKQELMHEQLHRQDETLCDLAESFHRISSFLSPY</sequence>
<accession>A0A9Q1F859</accession>
<dbReference type="AlphaFoldDB" id="A0A9Q1F859"/>
<protein>
    <submittedName>
        <fullName evidence="1">Uncharacterized protein</fullName>
    </submittedName>
</protein>